<dbReference type="GO" id="GO:0016787">
    <property type="term" value="F:hydrolase activity"/>
    <property type="evidence" value="ECO:0007669"/>
    <property type="project" value="InterPro"/>
</dbReference>
<feature type="domain" description="Alpha/beta hydrolase fold-3" evidence="2">
    <location>
        <begin position="3"/>
        <end position="116"/>
    </location>
</feature>
<evidence type="ECO:0000313" key="4">
    <source>
        <dbReference type="Proteomes" id="UP000015453"/>
    </source>
</evidence>
<comment type="caution">
    <text evidence="3">The sequence shown here is derived from an EMBL/GenBank/DDBJ whole genome shotgun (WGS) entry which is preliminary data.</text>
</comment>
<dbReference type="Proteomes" id="UP000015453">
    <property type="component" value="Unassembled WGS sequence"/>
</dbReference>
<dbReference type="SUPFAM" id="SSF53474">
    <property type="entry name" value="alpha/beta-Hydrolases"/>
    <property type="match status" value="1"/>
</dbReference>
<dbReference type="PANTHER" id="PTHR23024:SF24">
    <property type="entry name" value="ALPHA_BETA HYDROLASE FOLD-3 DOMAIN-CONTAINING PROTEIN"/>
    <property type="match status" value="1"/>
</dbReference>
<dbReference type="InterPro" id="IPR050466">
    <property type="entry name" value="Carboxylest/Gibb_receptor"/>
</dbReference>
<dbReference type="InterPro" id="IPR013094">
    <property type="entry name" value="AB_hydrolase_3"/>
</dbReference>
<feature type="non-terminal residue" evidence="3">
    <location>
        <position position="1"/>
    </location>
</feature>
<name>S8DDN7_9LAMI</name>
<evidence type="ECO:0000313" key="3">
    <source>
        <dbReference type="EMBL" id="EPS57457.1"/>
    </source>
</evidence>
<dbReference type="InterPro" id="IPR029058">
    <property type="entry name" value="AB_hydrolase_fold"/>
</dbReference>
<organism evidence="3 4">
    <name type="scientific">Genlisea aurea</name>
    <dbReference type="NCBI Taxonomy" id="192259"/>
    <lineage>
        <taxon>Eukaryota</taxon>
        <taxon>Viridiplantae</taxon>
        <taxon>Streptophyta</taxon>
        <taxon>Embryophyta</taxon>
        <taxon>Tracheophyta</taxon>
        <taxon>Spermatophyta</taxon>
        <taxon>Magnoliopsida</taxon>
        <taxon>eudicotyledons</taxon>
        <taxon>Gunneridae</taxon>
        <taxon>Pentapetalae</taxon>
        <taxon>asterids</taxon>
        <taxon>lamiids</taxon>
        <taxon>Lamiales</taxon>
        <taxon>Lentibulariaceae</taxon>
        <taxon>Genlisea</taxon>
    </lineage>
</organism>
<dbReference type="Gene3D" id="3.40.50.1820">
    <property type="entry name" value="alpha/beta hydrolase"/>
    <property type="match status" value="1"/>
</dbReference>
<dbReference type="OrthoDB" id="408631at2759"/>
<evidence type="ECO:0000256" key="1">
    <source>
        <dbReference type="ARBA" id="ARBA00010515"/>
    </source>
</evidence>
<proteinExistence type="inferred from homology"/>
<comment type="similarity">
    <text evidence="1">Belongs to the 'GDXG' lipolytic enzyme family.</text>
</comment>
<evidence type="ECO:0000259" key="2">
    <source>
        <dbReference type="Pfam" id="PF07859"/>
    </source>
</evidence>
<reference evidence="3 4" key="1">
    <citation type="journal article" date="2013" name="BMC Genomics">
        <title>The miniature genome of a carnivorous plant Genlisea aurea contains a low number of genes and short non-coding sequences.</title>
        <authorList>
            <person name="Leushkin E.V."/>
            <person name="Sutormin R.A."/>
            <person name="Nabieva E.R."/>
            <person name="Penin A.A."/>
            <person name="Kondrashov A.S."/>
            <person name="Logacheva M.D."/>
        </authorList>
    </citation>
    <scope>NUCLEOTIDE SEQUENCE [LARGE SCALE GENOMIC DNA]</scope>
</reference>
<dbReference type="EMBL" id="AUSU01010207">
    <property type="protein sequence ID" value="EPS57457.1"/>
    <property type="molecule type" value="Genomic_DNA"/>
</dbReference>
<sequence length="144" mass="16475">ILGVVAIQPFFGGEERTKSELELVKIDPLVSIERTDRLWKAFFPPDVVGFDRDHEVVNVSGPKASDISKLDFPSTMVVVGGFDSLKDWQRRYYQWLKSSGKDAHLVEYSNMAHAFYIFPELPESRQLIEEINKFIGNQVAKVKE</sequence>
<protein>
    <recommendedName>
        <fullName evidence="2">Alpha/beta hydrolase fold-3 domain-containing protein</fullName>
    </recommendedName>
</protein>
<keyword evidence="4" id="KW-1185">Reference proteome</keyword>
<dbReference type="PANTHER" id="PTHR23024">
    <property type="entry name" value="ARYLACETAMIDE DEACETYLASE"/>
    <property type="match status" value="1"/>
</dbReference>
<gene>
    <name evidence="3" type="ORF">M569_17360</name>
</gene>
<dbReference type="Pfam" id="PF07859">
    <property type="entry name" value="Abhydrolase_3"/>
    <property type="match status" value="1"/>
</dbReference>
<accession>S8DDN7</accession>
<dbReference type="AlphaFoldDB" id="S8DDN7"/>